<dbReference type="AlphaFoldDB" id="A0A0E9X3P0"/>
<feature type="transmembrane region" description="Helical" evidence="1">
    <location>
        <begin position="6"/>
        <end position="27"/>
    </location>
</feature>
<proteinExistence type="predicted"/>
<accession>A0A0E9X3P0</accession>
<keyword evidence="1" id="KW-1133">Transmembrane helix</keyword>
<keyword evidence="1" id="KW-0472">Membrane</keyword>
<dbReference type="EMBL" id="GBXM01011250">
    <property type="protein sequence ID" value="JAH97327.1"/>
    <property type="molecule type" value="Transcribed_RNA"/>
</dbReference>
<evidence type="ECO:0000313" key="2">
    <source>
        <dbReference type="EMBL" id="JAH97327.1"/>
    </source>
</evidence>
<name>A0A0E9X3P0_ANGAN</name>
<protein>
    <submittedName>
        <fullName evidence="2">Uncharacterized protein</fullName>
    </submittedName>
</protein>
<keyword evidence="1" id="KW-0812">Transmembrane</keyword>
<organism evidence="2">
    <name type="scientific">Anguilla anguilla</name>
    <name type="common">European freshwater eel</name>
    <name type="synonym">Muraena anguilla</name>
    <dbReference type="NCBI Taxonomy" id="7936"/>
    <lineage>
        <taxon>Eukaryota</taxon>
        <taxon>Metazoa</taxon>
        <taxon>Chordata</taxon>
        <taxon>Craniata</taxon>
        <taxon>Vertebrata</taxon>
        <taxon>Euteleostomi</taxon>
        <taxon>Actinopterygii</taxon>
        <taxon>Neopterygii</taxon>
        <taxon>Teleostei</taxon>
        <taxon>Anguilliformes</taxon>
        <taxon>Anguillidae</taxon>
        <taxon>Anguilla</taxon>
    </lineage>
</organism>
<reference evidence="2" key="2">
    <citation type="journal article" date="2015" name="Fish Shellfish Immunol.">
        <title>Early steps in the European eel (Anguilla anguilla)-Vibrio vulnificus interaction in the gills: Role of the RtxA13 toxin.</title>
        <authorList>
            <person name="Callol A."/>
            <person name="Pajuelo D."/>
            <person name="Ebbesson L."/>
            <person name="Teles M."/>
            <person name="MacKenzie S."/>
            <person name="Amaro C."/>
        </authorList>
    </citation>
    <scope>NUCLEOTIDE SEQUENCE</scope>
</reference>
<evidence type="ECO:0000256" key="1">
    <source>
        <dbReference type="SAM" id="Phobius"/>
    </source>
</evidence>
<sequence length="59" mass="6900">MYFMKYFRLHFASITGFKIFMSVLSLCPGLPVCRIRKGGLYISVCQDCLCYALHRLIFK</sequence>
<reference evidence="2" key="1">
    <citation type="submission" date="2014-11" db="EMBL/GenBank/DDBJ databases">
        <authorList>
            <person name="Amaro Gonzalez C."/>
        </authorList>
    </citation>
    <scope>NUCLEOTIDE SEQUENCE</scope>
</reference>